<name>A0A3D8Q3J5_9BACI</name>
<evidence type="ECO:0000313" key="1">
    <source>
        <dbReference type="EMBL" id="RDW22309.1"/>
    </source>
</evidence>
<dbReference type="Pfam" id="PF19673">
    <property type="entry name" value="DUF6176"/>
    <property type="match status" value="1"/>
</dbReference>
<organism evidence="1 2">
    <name type="scientific">Oceanobacillus arenosus</name>
    <dbReference type="NCBI Taxonomy" id="1229153"/>
    <lineage>
        <taxon>Bacteria</taxon>
        <taxon>Bacillati</taxon>
        <taxon>Bacillota</taxon>
        <taxon>Bacilli</taxon>
        <taxon>Bacillales</taxon>
        <taxon>Bacillaceae</taxon>
        <taxon>Oceanobacillus</taxon>
    </lineage>
</organism>
<dbReference type="EMBL" id="PIOC01000001">
    <property type="protein sequence ID" value="RDW22309.1"/>
    <property type="molecule type" value="Genomic_DNA"/>
</dbReference>
<dbReference type="AlphaFoldDB" id="A0A3D8Q3J5"/>
<evidence type="ECO:0000313" key="2">
    <source>
        <dbReference type="Proteomes" id="UP000257143"/>
    </source>
</evidence>
<dbReference type="InterPro" id="IPR046174">
    <property type="entry name" value="DUF6176"/>
</dbReference>
<comment type="caution">
    <text evidence="1">The sequence shown here is derived from an EMBL/GenBank/DDBJ whole genome shotgun (WGS) entry which is preliminary data.</text>
</comment>
<dbReference type="RefSeq" id="WP_115771167.1">
    <property type="nucleotide sequence ID" value="NZ_PIOC01000001.1"/>
</dbReference>
<gene>
    <name evidence="1" type="ORF">CWR48_00960</name>
</gene>
<keyword evidence="2" id="KW-1185">Reference proteome</keyword>
<dbReference type="OrthoDB" id="3233233at2"/>
<proteinExistence type="predicted"/>
<protein>
    <submittedName>
        <fullName evidence="1">Uncharacterized protein</fullName>
    </submittedName>
</protein>
<dbReference type="Proteomes" id="UP000257143">
    <property type="component" value="Unassembled WGS sequence"/>
</dbReference>
<reference evidence="2" key="1">
    <citation type="submission" date="2017-11" db="EMBL/GenBank/DDBJ databases">
        <authorList>
            <person name="Zhu W."/>
        </authorList>
    </citation>
    <scope>NUCLEOTIDE SEQUENCE [LARGE SCALE GENOMIC DNA]</scope>
    <source>
        <strain evidence="2">CAU 1183</strain>
    </source>
</reference>
<sequence>MEENSKKASPIDSCLWASFLIITLVCYAGNEWLYWYSIQDEGGQGVEESENWIDKIHLQYWDKCIDPDFRPVELTTEVVIITENIMERCVLNLIGNMV</sequence>
<accession>A0A3D8Q3J5</accession>